<evidence type="ECO:0000313" key="2">
    <source>
        <dbReference type="Proteomes" id="UP000177720"/>
    </source>
</evidence>
<proteinExistence type="predicted"/>
<reference evidence="1 2" key="1">
    <citation type="journal article" date="2016" name="Nat. Commun.">
        <title>Thousands of microbial genomes shed light on interconnected biogeochemical processes in an aquifer system.</title>
        <authorList>
            <person name="Anantharaman K."/>
            <person name="Brown C.T."/>
            <person name="Hug L.A."/>
            <person name="Sharon I."/>
            <person name="Castelle C.J."/>
            <person name="Probst A.J."/>
            <person name="Thomas B.C."/>
            <person name="Singh A."/>
            <person name="Wilkins M.J."/>
            <person name="Karaoz U."/>
            <person name="Brodie E.L."/>
            <person name="Williams K.H."/>
            <person name="Hubbard S.S."/>
            <person name="Banfield J.F."/>
        </authorList>
    </citation>
    <scope>NUCLEOTIDE SEQUENCE [LARGE SCALE GENOMIC DNA]</scope>
</reference>
<dbReference type="EMBL" id="MFIN01000029">
    <property type="protein sequence ID" value="OGF95103.1"/>
    <property type="molecule type" value="Genomic_DNA"/>
</dbReference>
<dbReference type="Proteomes" id="UP000177720">
    <property type="component" value="Unassembled WGS sequence"/>
</dbReference>
<comment type="caution">
    <text evidence="1">The sequence shown here is derived from an EMBL/GenBank/DDBJ whole genome shotgun (WGS) entry which is preliminary data.</text>
</comment>
<sequence>MGTPEQPKLEEQKENNEEIEYQRFEELFRALDRPNPKRFESLSLDDMAKWREEMTIAGVSPTEMSPHEKKQQDALRKEYIKELNELGDKLDYTEIGRIKLRVWNEGRRELSEDEKNKMSPEERISYARSQNKFREIKEGFEKEYGSIDKKRV</sequence>
<name>A0A1F5Y4R5_9BACT</name>
<dbReference type="AlphaFoldDB" id="A0A1F5Y4R5"/>
<gene>
    <name evidence="1" type="ORF">A2Y47_00655</name>
</gene>
<protein>
    <submittedName>
        <fullName evidence="1">Uncharacterized protein</fullName>
    </submittedName>
</protein>
<organism evidence="1 2">
    <name type="scientific">Candidatus Giovannonibacteria bacterium RIFCSPLOWO2_12_43_8</name>
    <dbReference type="NCBI Taxonomy" id="1798361"/>
    <lineage>
        <taxon>Bacteria</taxon>
        <taxon>Candidatus Giovannoniibacteriota</taxon>
    </lineage>
</organism>
<evidence type="ECO:0000313" key="1">
    <source>
        <dbReference type="EMBL" id="OGF95103.1"/>
    </source>
</evidence>
<accession>A0A1F5Y4R5</accession>